<proteinExistence type="predicted"/>
<gene>
    <name evidence="1" type="ORF">A7312_27740</name>
</gene>
<name>A0ABX2ZDM0_PAEPO</name>
<dbReference type="RefSeq" id="WP_068940416.1">
    <property type="nucleotide sequence ID" value="NZ_LYND01000132.1"/>
</dbReference>
<protein>
    <recommendedName>
        <fullName evidence="3">Phage protein</fullName>
    </recommendedName>
</protein>
<sequence length="78" mass="9305">MKIKKCVIELANGRFAKFEQESDTDIKVYSRDFYNAEFLSEDYAETQFYDLVNQDCGWTYFGECIEPKEIRKVEIELI</sequence>
<evidence type="ECO:0000313" key="1">
    <source>
        <dbReference type="EMBL" id="ODA08262.1"/>
    </source>
</evidence>
<reference evidence="2" key="1">
    <citation type="submission" date="2016-05" db="EMBL/GenBank/DDBJ databases">
        <title>Whole genome shotgun sequencing of cultured foodborne pathogen.</title>
        <authorList>
            <person name="Zheng J."/>
            <person name="Timme R."/>
            <person name="Allard M."/>
            <person name="Strain E."/>
            <person name="Luo Y."/>
            <person name="Brown E."/>
        </authorList>
    </citation>
    <scope>NUCLEOTIDE SEQUENCE [LARGE SCALE GENOMIC DNA]</scope>
    <source>
        <strain evidence="2">CFSAN034343</strain>
    </source>
</reference>
<keyword evidence="2" id="KW-1185">Reference proteome</keyword>
<dbReference type="EMBL" id="LYND01000132">
    <property type="protein sequence ID" value="ODA08262.1"/>
    <property type="molecule type" value="Genomic_DNA"/>
</dbReference>
<evidence type="ECO:0008006" key="3">
    <source>
        <dbReference type="Google" id="ProtNLM"/>
    </source>
</evidence>
<dbReference type="Proteomes" id="UP000094974">
    <property type="component" value="Unassembled WGS sequence"/>
</dbReference>
<accession>A0ABX2ZDM0</accession>
<evidence type="ECO:0000313" key="2">
    <source>
        <dbReference type="Proteomes" id="UP000094974"/>
    </source>
</evidence>
<comment type="caution">
    <text evidence="1">The sequence shown here is derived from an EMBL/GenBank/DDBJ whole genome shotgun (WGS) entry which is preliminary data.</text>
</comment>
<organism evidence="1 2">
    <name type="scientific">Paenibacillus polymyxa</name>
    <name type="common">Bacillus polymyxa</name>
    <dbReference type="NCBI Taxonomy" id="1406"/>
    <lineage>
        <taxon>Bacteria</taxon>
        <taxon>Bacillati</taxon>
        <taxon>Bacillota</taxon>
        <taxon>Bacilli</taxon>
        <taxon>Bacillales</taxon>
        <taxon>Paenibacillaceae</taxon>
        <taxon>Paenibacillus</taxon>
    </lineage>
</organism>